<dbReference type="InterPro" id="IPR036397">
    <property type="entry name" value="RNaseH_sf"/>
</dbReference>
<dbReference type="RefSeq" id="WP_051968369.1">
    <property type="nucleotide sequence ID" value="NZ_CP091519.2"/>
</dbReference>
<dbReference type="Pfam" id="PF00929">
    <property type="entry name" value="RNase_T"/>
    <property type="match status" value="1"/>
</dbReference>
<dbReference type="GO" id="GO:0008408">
    <property type="term" value="F:3'-5' exonuclease activity"/>
    <property type="evidence" value="ECO:0007669"/>
    <property type="project" value="TreeGrafter"/>
</dbReference>
<dbReference type="InterPro" id="IPR012337">
    <property type="entry name" value="RNaseH-like_sf"/>
</dbReference>
<dbReference type="SMART" id="SM00479">
    <property type="entry name" value="EXOIII"/>
    <property type="match status" value="1"/>
</dbReference>
<dbReference type="InterPro" id="IPR013520">
    <property type="entry name" value="Ribonucl_H"/>
</dbReference>
<protein>
    <recommendedName>
        <fullName evidence="1">DNA-directed DNA polymerase</fullName>
        <ecNumber evidence="1">2.7.7.7</ecNumber>
    </recommendedName>
</protein>
<dbReference type="EMBL" id="UFSO01000003">
    <property type="protein sequence ID" value="SSY80877.1"/>
    <property type="molecule type" value="Genomic_DNA"/>
</dbReference>
<evidence type="ECO:0000256" key="1">
    <source>
        <dbReference type="ARBA" id="ARBA00012417"/>
    </source>
</evidence>
<dbReference type="CDD" id="cd06127">
    <property type="entry name" value="DEDDh"/>
    <property type="match status" value="1"/>
</dbReference>
<dbReference type="GO" id="GO:0003887">
    <property type="term" value="F:DNA-directed DNA polymerase activity"/>
    <property type="evidence" value="ECO:0007669"/>
    <property type="project" value="UniProtKB-EC"/>
</dbReference>
<comment type="subunit">
    <text evidence="3">DNA polymerase III contains a core (composed of alpha, epsilon and theta chains) that associates with a tau subunit. This core dimerizes to form the POLIII' complex. PolIII' associates with the gamma complex (composed of gamma, delta, delta', psi and chi chains) and with the beta chain to form the complete DNA polymerase III complex.</text>
</comment>
<dbReference type="GO" id="GO:0003677">
    <property type="term" value="F:DNA binding"/>
    <property type="evidence" value="ECO:0007669"/>
    <property type="project" value="InterPro"/>
</dbReference>
<name>A0A376BV60_9NEIS</name>
<dbReference type="PANTHER" id="PTHR30231:SF37">
    <property type="entry name" value="EXODEOXYRIBONUCLEASE 10"/>
    <property type="match status" value="1"/>
</dbReference>
<dbReference type="GO" id="GO:0045004">
    <property type="term" value="P:DNA replication proofreading"/>
    <property type="evidence" value="ECO:0007669"/>
    <property type="project" value="TreeGrafter"/>
</dbReference>
<feature type="domain" description="Exonuclease" evidence="5">
    <location>
        <begin position="18"/>
        <end position="183"/>
    </location>
</feature>
<comment type="catalytic activity">
    <reaction evidence="4">
        <text>DNA(n) + a 2'-deoxyribonucleoside 5'-triphosphate = DNA(n+1) + diphosphate</text>
        <dbReference type="Rhea" id="RHEA:22508"/>
        <dbReference type="Rhea" id="RHEA-COMP:17339"/>
        <dbReference type="Rhea" id="RHEA-COMP:17340"/>
        <dbReference type="ChEBI" id="CHEBI:33019"/>
        <dbReference type="ChEBI" id="CHEBI:61560"/>
        <dbReference type="ChEBI" id="CHEBI:173112"/>
        <dbReference type="EC" id="2.7.7.7"/>
    </reaction>
</comment>
<dbReference type="FunFam" id="3.30.420.10:FF:000045">
    <property type="entry name" value="3'-5' exonuclease DinG"/>
    <property type="match status" value="1"/>
</dbReference>
<evidence type="ECO:0000256" key="4">
    <source>
        <dbReference type="ARBA" id="ARBA00049244"/>
    </source>
</evidence>
<accession>A0A376BV60</accession>
<proteinExistence type="predicted"/>
<comment type="function">
    <text evidence="2">DNA polymerase III is a complex, multichain enzyme responsible for most of the replicative synthesis in bacteria. The epsilon subunit contain the editing function and is a proofreading 3'-5' exonuclease.</text>
</comment>
<dbReference type="Gene3D" id="3.30.420.10">
    <property type="entry name" value="Ribonuclease H-like superfamily/Ribonuclease H"/>
    <property type="match status" value="1"/>
</dbReference>
<sequence>MQQRYAFLAQQFALFRQPVLILDLEATGGDLMRDRITEIAFLRFDGDSVQHFSQLINPQQEISPFITELTGISNEMVQHAPTFAELLPKILPLLRGAILVAHNARFDYSLLNSECARAGVAFATQTLCTVKLSKSLYPHEYKHNLDVIAERFALTVEGSRHRAWADVAMLADFLQLALAQHDWLPMAMNLLQPAALPEHLPTQIRAILAHEFSDRFGVVRIQAACGRTDILLCEQAFQETVVWLNRHANQVQQIENIEFYPTIGALHNVFVYAKLVQQYGLSLPENGRHTVQFYAQQGCLKAKIRPLASGVMSEPPTGVFFHPKAAKKAVQEWAGQVGICPTWLGILPYSPPKSAPCPVSLLKNCACESGDVAAHNALVQSHRYHLPTVDWLPQPRLQISETDVCTGQTLNFVVERGALRLDDGTWFVCAELLNVLKHKFKSERKTVAVI</sequence>
<dbReference type="InterPro" id="IPR006054">
    <property type="entry name" value="DnaQ"/>
</dbReference>
<dbReference type="AlphaFoldDB" id="A0A376BV60"/>
<gene>
    <name evidence="6" type="primary">polC_2</name>
    <name evidence="6" type="ORF">NCTC10283_02441</name>
</gene>
<dbReference type="GO" id="GO:0005829">
    <property type="term" value="C:cytosol"/>
    <property type="evidence" value="ECO:0007669"/>
    <property type="project" value="TreeGrafter"/>
</dbReference>
<keyword evidence="6" id="KW-0808">Transferase</keyword>
<evidence type="ECO:0000313" key="6">
    <source>
        <dbReference type="EMBL" id="SSY80877.1"/>
    </source>
</evidence>
<evidence type="ECO:0000256" key="2">
    <source>
        <dbReference type="ARBA" id="ARBA00025483"/>
    </source>
</evidence>
<organism evidence="6 7">
    <name type="scientific">Alysiella crassa</name>
    <dbReference type="NCBI Taxonomy" id="153491"/>
    <lineage>
        <taxon>Bacteria</taxon>
        <taxon>Pseudomonadati</taxon>
        <taxon>Pseudomonadota</taxon>
        <taxon>Betaproteobacteria</taxon>
        <taxon>Neisseriales</taxon>
        <taxon>Neisseriaceae</taxon>
        <taxon>Alysiella</taxon>
    </lineage>
</organism>
<evidence type="ECO:0000256" key="3">
    <source>
        <dbReference type="ARBA" id="ARBA00026073"/>
    </source>
</evidence>
<dbReference type="PANTHER" id="PTHR30231">
    <property type="entry name" value="DNA POLYMERASE III SUBUNIT EPSILON"/>
    <property type="match status" value="1"/>
</dbReference>
<dbReference type="NCBIfam" id="TIGR00573">
    <property type="entry name" value="dnaq"/>
    <property type="match status" value="1"/>
</dbReference>
<evidence type="ECO:0000313" key="7">
    <source>
        <dbReference type="Proteomes" id="UP000254209"/>
    </source>
</evidence>
<reference evidence="6 7" key="1">
    <citation type="submission" date="2018-06" db="EMBL/GenBank/DDBJ databases">
        <authorList>
            <consortium name="Pathogen Informatics"/>
            <person name="Doyle S."/>
        </authorList>
    </citation>
    <scope>NUCLEOTIDE SEQUENCE [LARGE SCALE GENOMIC DNA]</scope>
    <source>
        <strain evidence="6 7">NCTC10283</strain>
    </source>
</reference>
<dbReference type="STRING" id="1120980.GCA_000745955_00232"/>
<dbReference type="EC" id="2.7.7.7" evidence="1"/>
<keyword evidence="6" id="KW-0548">Nucleotidyltransferase</keyword>
<keyword evidence="7" id="KW-1185">Reference proteome</keyword>
<evidence type="ECO:0000259" key="5">
    <source>
        <dbReference type="SMART" id="SM00479"/>
    </source>
</evidence>
<dbReference type="SUPFAM" id="SSF53098">
    <property type="entry name" value="Ribonuclease H-like"/>
    <property type="match status" value="1"/>
</dbReference>
<dbReference type="OrthoDB" id="9803913at2"/>
<dbReference type="Proteomes" id="UP000254209">
    <property type="component" value="Unassembled WGS sequence"/>
</dbReference>